<reference evidence="1 2" key="1">
    <citation type="submission" date="2021-03" db="EMBL/GenBank/DDBJ databases">
        <title>Actinoplanes flavus sp. nov., a novel actinomycete isolated from Coconut Palm rhizosphere soil.</title>
        <authorList>
            <person name="Luo X."/>
        </authorList>
    </citation>
    <scope>NUCLEOTIDE SEQUENCE [LARGE SCALE GENOMIC DNA]</scope>
    <source>
        <strain evidence="1 2">NEAU-H7</strain>
    </source>
</reference>
<dbReference type="RefSeq" id="WP_208467862.1">
    <property type="nucleotide sequence ID" value="NZ_JAGFNS010000008.1"/>
</dbReference>
<name>A0ABS3UM20_9ACTN</name>
<accession>A0ABS3UM20</accession>
<dbReference type="Proteomes" id="UP000679690">
    <property type="component" value="Unassembled WGS sequence"/>
</dbReference>
<sequence length="371" mass="39522">MTPTSSFDESAGGAGRHRERAAALAELARTRSRNGDHEGAVIAASELFVLHRAAGDEAGLALVLNDLAGYMAGVGRLTEAVEFATEAVARFRRLGDPDGLATALRTLEQRRAAVDDPARDLPGEHLDFIDGWLAAPDWPGQAAVLARHHRLLGDPGLRRTVAAVAAARGGEPLDVLRMLVDDMGARGVDVVLADLERSIEEQDAIAAWTAAPSWPESVDHLREHTAILTRPSVQAVLMRSSDPRDRLHATVLRLAARFPLDTVLRILTEPPVTAELALRAVEEGDLALVVDLIPACRAVLDLPGDGPFLWAVMLFSAGRVAEGTAAARTAAEAMTGVQVRANRARLRRMLAAPLPPACRTGIEGFLTLLGP</sequence>
<evidence type="ECO:0000313" key="1">
    <source>
        <dbReference type="EMBL" id="MBO3738707.1"/>
    </source>
</evidence>
<dbReference type="EMBL" id="JAGFNS010000008">
    <property type="protein sequence ID" value="MBO3738707.1"/>
    <property type="molecule type" value="Genomic_DNA"/>
</dbReference>
<dbReference type="SUPFAM" id="SSF48452">
    <property type="entry name" value="TPR-like"/>
    <property type="match status" value="1"/>
</dbReference>
<protein>
    <submittedName>
        <fullName evidence="1">Uncharacterized protein</fullName>
    </submittedName>
</protein>
<comment type="caution">
    <text evidence="1">The sequence shown here is derived from an EMBL/GenBank/DDBJ whole genome shotgun (WGS) entry which is preliminary data.</text>
</comment>
<proteinExistence type="predicted"/>
<dbReference type="InterPro" id="IPR011990">
    <property type="entry name" value="TPR-like_helical_dom_sf"/>
</dbReference>
<organism evidence="1 2">
    <name type="scientific">Actinoplanes flavus</name>
    <dbReference type="NCBI Taxonomy" id="2820290"/>
    <lineage>
        <taxon>Bacteria</taxon>
        <taxon>Bacillati</taxon>
        <taxon>Actinomycetota</taxon>
        <taxon>Actinomycetes</taxon>
        <taxon>Micromonosporales</taxon>
        <taxon>Micromonosporaceae</taxon>
        <taxon>Actinoplanes</taxon>
    </lineage>
</organism>
<dbReference type="Gene3D" id="1.25.40.10">
    <property type="entry name" value="Tetratricopeptide repeat domain"/>
    <property type="match status" value="1"/>
</dbReference>
<evidence type="ECO:0000313" key="2">
    <source>
        <dbReference type="Proteomes" id="UP000679690"/>
    </source>
</evidence>
<gene>
    <name evidence="1" type="ORF">J5X75_14360</name>
</gene>
<keyword evidence="2" id="KW-1185">Reference proteome</keyword>